<accession>A0A8J2H564</accession>
<sequence>MLSSKSLLLLLVAVLGSSWIFDGGSNGVAYACWSSSEVPQTEVTSTIQCPGKKQVIYKINLEYEEFTPLTVGIWIGETYYRLPIAPYYIIEIKNGMDLSTYHIYNVFYRGETVAIRD</sequence>
<feature type="chain" id="PRO_5035309922" evidence="1">
    <location>
        <begin position="19"/>
        <end position="117"/>
    </location>
</feature>
<feature type="signal peptide" evidence="1">
    <location>
        <begin position="1"/>
        <end position="18"/>
    </location>
</feature>
<evidence type="ECO:0000313" key="2">
    <source>
        <dbReference type="EMBL" id="CAG5075118.1"/>
    </source>
</evidence>
<dbReference type="AlphaFoldDB" id="A0A8J2H564"/>
<protein>
    <submittedName>
        <fullName evidence="2">Venom protein 7</fullName>
    </submittedName>
</protein>
<evidence type="ECO:0000313" key="3">
    <source>
        <dbReference type="Proteomes" id="UP000786811"/>
    </source>
</evidence>
<evidence type="ECO:0000256" key="1">
    <source>
        <dbReference type="SAM" id="SignalP"/>
    </source>
</evidence>
<keyword evidence="1" id="KW-0732">Signal</keyword>
<comment type="caution">
    <text evidence="2">The sequence shown here is derived from an EMBL/GenBank/DDBJ whole genome shotgun (WGS) entry which is preliminary data.</text>
</comment>
<name>A0A8J2H564_COTCN</name>
<dbReference type="Proteomes" id="UP000786811">
    <property type="component" value="Unassembled WGS sequence"/>
</dbReference>
<reference evidence="2" key="1">
    <citation type="submission" date="2021-04" db="EMBL/GenBank/DDBJ databases">
        <authorList>
            <person name="Chebbi M.A.C M."/>
        </authorList>
    </citation>
    <scope>NUCLEOTIDE SEQUENCE</scope>
</reference>
<gene>
    <name evidence="2" type="ORF">HICCMSTLAB_LOCUS1279</name>
</gene>
<organism evidence="2 3">
    <name type="scientific">Cotesia congregata</name>
    <name type="common">Parasitoid wasp</name>
    <name type="synonym">Apanteles congregatus</name>
    <dbReference type="NCBI Taxonomy" id="51543"/>
    <lineage>
        <taxon>Eukaryota</taxon>
        <taxon>Metazoa</taxon>
        <taxon>Ecdysozoa</taxon>
        <taxon>Arthropoda</taxon>
        <taxon>Hexapoda</taxon>
        <taxon>Insecta</taxon>
        <taxon>Pterygota</taxon>
        <taxon>Neoptera</taxon>
        <taxon>Endopterygota</taxon>
        <taxon>Hymenoptera</taxon>
        <taxon>Apocrita</taxon>
        <taxon>Ichneumonoidea</taxon>
        <taxon>Braconidae</taxon>
        <taxon>Microgastrinae</taxon>
        <taxon>Cotesia</taxon>
    </lineage>
</organism>
<dbReference type="EMBL" id="CAJNRD030001116">
    <property type="protein sequence ID" value="CAG5075118.1"/>
    <property type="molecule type" value="Genomic_DNA"/>
</dbReference>
<proteinExistence type="predicted"/>
<dbReference type="OrthoDB" id="10349505at2759"/>
<keyword evidence="3" id="KW-1185">Reference proteome</keyword>